<dbReference type="AlphaFoldDB" id="J9FRA1"/>
<organism evidence="1">
    <name type="scientific">gut metagenome</name>
    <dbReference type="NCBI Taxonomy" id="749906"/>
    <lineage>
        <taxon>unclassified sequences</taxon>
        <taxon>metagenomes</taxon>
        <taxon>organismal metagenomes</taxon>
    </lineage>
</organism>
<reference evidence="1" key="1">
    <citation type="journal article" date="2012" name="PLoS ONE">
        <title>Gene sets for utilization of primary and secondary nutrition supplies in the distal gut of endangered iberian lynx.</title>
        <authorList>
            <person name="Alcaide M."/>
            <person name="Messina E."/>
            <person name="Richter M."/>
            <person name="Bargiela R."/>
            <person name="Peplies J."/>
            <person name="Huws S.A."/>
            <person name="Newbold C.J."/>
            <person name="Golyshin P.N."/>
            <person name="Simon M.A."/>
            <person name="Lopez G."/>
            <person name="Yakimov M.M."/>
            <person name="Ferrer M."/>
        </authorList>
    </citation>
    <scope>NUCLEOTIDE SEQUENCE</scope>
</reference>
<protein>
    <submittedName>
        <fullName evidence="1">Uncharacterized protein</fullName>
    </submittedName>
</protein>
<gene>
    <name evidence="1" type="ORF">EVA_21984</name>
</gene>
<name>J9FRA1_9ZZZZ</name>
<sequence length="34" mass="4095">MLFELLRLFEKVIPSKLRLVCSMFSNRMNSAEYQ</sequence>
<accession>J9FRA1</accession>
<proteinExistence type="predicted"/>
<dbReference type="EMBL" id="AMCI01009176">
    <property type="protein sequence ID" value="EJW89909.1"/>
    <property type="molecule type" value="Genomic_DNA"/>
</dbReference>
<evidence type="ECO:0000313" key="1">
    <source>
        <dbReference type="EMBL" id="EJW89909.1"/>
    </source>
</evidence>
<comment type="caution">
    <text evidence="1">The sequence shown here is derived from an EMBL/GenBank/DDBJ whole genome shotgun (WGS) entry which is preliminary data.</text>
</comment>